<evidence type="ECO:0000313" key="5">
    <source>
        <dbReference type="EMBL" id="MBX73963.1"/>
    </source>
</evidence>
<proteinExistence type="predicted"/>
<evidence type="ECO:0000259" key="4">
    <source>
        <dbReference type="Pfam" id="PF01397"/>
    </source>
</evidence>
<keyword evidence="3" id="KW-0456">Lyase</keyword>
<dbReference type="AlphaFoldDB" id="A0A2P2R412"/>
<dbReference type="GO" id="GO:0000287">
    <property type="term" value="F:magnesium ion binding"/>
    <property type="evidence" value="ECO:0007669"/>
    <property type="project" value="TreeGrafter"/>
</dbReference>
<dbReference type="InterPro" id="IPR008930">
    <property type="entry name" value="Terpenoid_cyclase/PrenylTrfase"/>
</dbReference>
<dbReference type="Gene3D" id="1.50.10.130">
    <property type="entry name" value="Terpene synthase, N-terminal domain"/>
    <property type="match status" value="1"/>
</dbReference>
<keyword evidence="2" id="KW-0460">Magnesium</keyword>
<dbReference type="EMBL" id="GGEC01093479">
    <property type="protein sequence ID" value="MBX73963.1"/>
    <property type="molecule type" value="Transcribed_RNA"/>
</dbReference>
<reference evidence="5" key="1">
    <citation type="submission" date="2018-02" db="EMBL/GenBank/DDBJ databases">
        <title>Rhizophora mucronata_Transcriptome.</title>
        <authorList>
            <person name="Meera S.P."/>
            <person name="Sreeshan A."/>
            <person name="Augustine A."/>
        </authorList>
    </citation>
    <scope>NUCLEOTIDE SEQUENCE</scope>
    <source>
        <tissue evidence="5">Leaf</tissue>
    </source>
</reference>
<organism evidence="5">
    <name type="scientific">Rhizophora mucronata</name>
    <name type="common">Asiatic mangrove</name>
    <dbReference type="NCBI Taxonomy" id="61149"/>
    <lineage>
        <taxon>Eukaryota</taxon>
        <taxon>Viridiplantae</taxon>
        <taxon>Streptophyta</taxon>
        <taxon>Embryophyta</taxon>
        <taxon>Tracheophyta</taxon>
        <taxon>Spermatophyta</taxon>
        <taxon>Magnoliopsida</taxon>
        <taxon>eudicotyledons</taxon>
        <taxon>Gunneridae</taxon>
        <taxon>Pentapetalae</taxon>
        <taxon>rosids</taxon>
        <taxon>fabids</taxon>
        <taxon>Malpighiales</taxon>
        <taxon>Rhizophoraceae</taxon>
        <taxon>Rhizophora</taxon>
    </lineage>
</organism>
<evidence type="ECO:0000256" key="1">
    <source>
        <dbReference type="ARBA" id="ARBA00001946"/>
    </source>
</evidence>
<feature type="domain" description="Terpene synthase N-terminal" evidence="4">
    <location>
        <begin position="1"/>
        <end position="61"/>
    </location>
</feature>
<evidence type="ECO:0000256" key="3">
    <source>
        <dbReference type="ARBA" id="ARBA00023239"/>
    </source>
</evidence>
<accession>A0A2P2R412</accession>
<sequence>MIDTLQKLGMDRYFTSEIESTLDNIYRHWLQRDEDIFLDVNCCAMGFRLLRMSGYDVSSGMVCIN</sequence>
<dbReference type="PANTHER" id="PTHR31739:SF3">
    <property type="entry name" value="ENT-KAUR-16-ENE SYNTHASE, CHLOROPLASTIC"/>
    <property type="match status" value="1"/>
</dbReference>
<dbReference type="SUPFAM" id="SSF48239">
    <property type="entry name" value="Terpenoid cyclases/Protein prenyltransferases"/>
    <property type="match status" value="1"/>
</dbReference>
<dbReference type="InterPro" id="IPR036965">
    <property type="entry name" value="Terpene_synth_N_sf"/>
</dbReference>
<evidence type="ECO:0000256" key="2">
    <source>
        <dbReference type="ARBA" id="ARBA00022842"/>
    </source>
</evidence>
<dbReference type="GO" id="GO:0009507">
    <property type="term" value="C:chloroplast"/>
    <property type="evidence" value="ECO:0007669"/>
    <property type="project" value="TreeGrafter"/>
</dbReference>
<dbReference type="InterPro" id="IPR001906">
    <property type="entry name" value="Terpene_synth_N"/>
</dbReference>
<dbReference type="InterPro" id="IPR050148">
    <property type="entry name" value="Terpene_synthase-like"/>
</dbReference>
<dbReference type="GO" id="GO:0009686">
    <property type="term" value="P:gibberellin biosynthetic process"/>
    <property type="evidence" value="ECO:0007669"/>
    <property type="project" value="TreeGrafter"/>
</dbReference>
<name>A0A2P2R412_RHIMU</name>
<dbReference type="PANTHER" id="PTHR31739">
    <property type="entry name" value="ENT-COPALYL DIPHOSPHATE SYNTHASE, CHLOROPLASTIC"/>
    <property type="match status" value="1"/>
</dbReference>
<comment type="cofactor">
    <cofactor evidence="1">
        <name>Mg(2+)</name>
        <dbReference type="ChEBI" id="CHEBI:18420"/>
    </cofactor>
</comment>
<protein>
    <recommendedName>
        <fullName evidence="4">Terpene synthase N-terminal domain-containing protein</fullName>
    </recommendedName>
</protein>
<dbReference type="GO" id="GO:0010333">
    <property type="term" value="F:terpene synthase activity"/>
    <property type="evidence" value="ECO:0007669"/>
    <property type="project" value="InterPro"/>
</dbReference>
<dbReference type="Pfam" id="PF01397">
    <property type="entry name" value="Terpene_synth"/>
    <property type="match status" value="1"/>
</dbReference>